<reference evidence="2" key="1">
    <citation type="journal article" date="2015" name="BMC Genomics">
        <title>Genomic and transcriptomic analysis of the endophytic fungus Pestalotiopsis fici reveals its lifestyle and high potential for synthesis of natural products.</title>
        <authorList>
            <person name="Wang X."/>
            <person name="Zhang X."/>
            <person name="Liu L."/>
            <person name="Xiang M."/>
            <person name="Wang W."/>
            <person name="Sun X."/>
            <person name="Che Y."/>
            <person name="Guo L."/>
            <person name="Liu G."/>
            <person name="Guo L."/>
            <person name="Wang C."/>
            <person name="Yin W.B."/>
            <person name="Stadler M."/>
            <person name="Zhang X."/>
            <person name="Liu X."/>
        </authorList>
    </citation>
    <scope>NUCLEOTIDE SEQUENCE [LARGE SCALE GENOMIC DNA]</scope>
    <source>
        <strain evidence="2">W106-1 / CGMCC3.15140</strain>
    </source>
</reference>
<protein>
    <recommendedName>
        <fullName evidence="3">ER-bound oxygenase mpaB/mpaB'/Rubber oxygenase catalytic domain-containing protein</fullName>
    </recommendedName>
</protein>
<keyword evidence="2" id="KW-1185">Reference proteome</keyword>
<dbReference type="InParanoid" id="W3XK35"/>
<dbReference type="OMA" id="CETVWRS"/>
<evidence type="ECO:0000313" key="1">
    <source>
        <dbReference type="EMBL" id="ETS85601.1"/>
    </source>
</evidence>
<organism evidence="1 2">
    <name type="scientific">Pestalotiopsis fici (strain W106-1 / CGMCC3.15140)</name>
    <dbReference type="NCBI Taxonomy" id="1229662"/>
    <lineage>
        <taxon>Eukaryota</taxon>
        <taxon>Fungi</taxon>
        <taxon>Dikarya</taxon>
        <taxon>Ascomycota</taxon>
        <taxon>Pezizomycotina</taxon>
        <taxon>Sordariomycetes</taxon>
        <taxon>Xylariomycetidae</taxon>
        <taxon>Amphisphaeriales</taxon>
        <taxon>Sporocadaceae</taxon>
        <taxon>Pestalotiopsis</taxon>
    </lineage>
</organism>
<dbReference type="AlphaFoldDB" id="W3XK35"/>
<dbReference type="eggNOG" id="ENOG502SHYF">
    <property type="taxonomic scope" value="Eukaryota"/>
</dbReference>
<dbReference type="RefSeq" id="XP_007830398.1">
    <property type="nucleotide sequence ID" value="XM_007832207.1"/>
</dbReference>
<evidence type="ECO:0000313" key="2">
    <source>
        <dbReference type="Proteomes" id="UP000030651"/>
    </source>
</evidence>
<proteinExistence type="predicted"/>
<sequence>MADIKRSRKWIHDQIESLNPYEDYAEIFRLSVGYGGNDFMNTLIYCLTFPNFIVTEWGARVVWREDGGKILNKAGERVEQTESKNATWWWYGPHDTRTKESVESINKLHRYWAKQYKGVFSHNDDYIYTLAFTGTMMDRLRKRLGLSGVSDKVKIASHLVMREMVPLFQAEDGVALHSFPSDWDGMVRYCEDYENQPHPGSEQGNLCANAMYDFFAFRFFPRPLRWLGRSIPIALSLPTTLRAHHIEPVNPWLRAMVIWAFGFLFWLQDNVFPDPQVAAVPQMENMGPEDKVQRKQQIQEMDAEYAPDFAKRYSNVAQWGGCPYHQALKVVGQERIVAHEDKMK</sequence>
<dbReference type="KEGG" id="pfy:PFICI_03626"/>
<dbReference type="Proteomes" id="UP000030651">
    <property type="component" value="Unassembled WGS sequence"/>
</dbReference>
<accession>W3XK35</accession>
<gene>
    <name evidence="1" type="ORF">PFICI_03626</name>
</gene>
<dbReference type="HOGENOM" id="CLU_839590_0_0_1"/>
<dbReference type="GeneID" id="19268639"/>
<dbReference type="OrthoDB" id="2821871at2759"/>
<evidence type="ECO:0008006" key="3">
    <source>
        <dbReference type="Google" id="ProtNLM"/>
    </source>
</evidence>
<dbReference type="EMBL" id="KI912110">
    <property type="protein sequence ID" value="ETS85601.1"/>
    <property type="molecule type" value="Genomic_DNA"/>
</dbReference>
<name>W3XK35_PESFW</name>